<keyword evidence="7 8" id="KW-0472">Membrane</keyword>
<dbReference type="GO" id="GO:0016301">
    <property type="term" value="F:kinase activity"/>
    <property type="evidence" value="ECO:0007669"/>
    <property type="project" value="UniProtKB-KW"/>
</dbReference>
<evidence type="ECO:0000313" key="11">
    <source>
        <dbReference type="Proteomes" id="UP000786183"/>
    </source>
</evidence>
<comment type="caution">
    <text evidence="10">The sequence shown here is derived from an EMBL/GenBank/DDBJ whole genome shotgun (WGS) entry which is preliminary data.</text>
</comment>
<dbReference type="NCBIfam" id="NF038389">
    <property type="entry name" value="ArsS_fam_HK"/>
    <property type="match status" value="1"/>
</dbReference>
<dbReference type="PANTHER" id="PTHR45528">
    <property type="entry name" value="SENSOR HISTIDINE KINASE CPXA"/>
    <property type="match status" value="1"/>
</dbReference>
<dbReference type="Proteomes" id="UP000786183">
    <property type="component" value="Unassembled WGS sequence"/>
</dbReference>
<keyword evidence="8" id="KW-1133">Transmembrane helix</keyword>
<name>A0ABS7WPS7_9BACT</name>
<dbReference type="SUPFAM" id="SSF47384">
    <property type="entry name" value="Homodimeric domain of signal transducing histidine kinase"/>
    <property type="match status" value="1"/>
</dbReference>
<dbReference type="EMBL" id="JACGBB010000002">
    <property type="protein sequence ID" value="MBZ7986774.1"/>
    <property type="molecule type" value="Genomic_DNA"/>
</dbReference>
<dbReference type="PROSITE" id="PS50109">
    <property type="entry name" value="HIS_KIN"/>
    <property type="match status" value="1"/>
</dbReference>
<comment type="catalytic activity">
    <reaction evidence="1">
        <text>ATP + protein L-histidine = ADP + protein N-phospho-L-histidine.</text>
        <dbReference type="EC" id="2.7.13.3"/>
    </reaction>
</comment>
<dbReference type="InterPro" id="IPR003594">
    <property type="entry name" value="HATPase_dom"/>
</dbReference>
<evidence type="ECO:0000256" key="2">
    <source>
        <dbReference type="ARBA" id="ARBA00004141"/>
    </source>
</evidence>
<keyword evidence="6 10" id="KW-0418">Kinase</keyword>
<reference evidence="10 11" key="1">
    <citation type="submission" date="2020-07" db="EMBL/GenBank/DDBJ databases">
        <title>Transfer of Campylobacter canadensis to the novel genus Avispirillum gen. nov., that also includes two novel species recovered from migratory waterfowl: Avispirillum anseris sp. nov. and Avispirillum brantae sp. nov.</title>
        <authorList>
            <person name="Miller W.G."/>
            <person name="Chapman M.H."/>
            <person name="Yee E."/>
            <person name="Inglis G.D."/>
        </authorList>
    </citation>
    <scope>NUCLEOTIDE SEQUENCE [LARGE SCALE GENOMIC DNA]</scope>
    <source>
        <strain evidence="10 11">L283</strain>
    </source>
</reference>
<dbReference type="PANTHER" id="PTHR45528:SF12">
    <property type="entry name" value="SENSOR HISTIDINE KINASE ARSS"/>
    <property type="match status" value="1"/>
</dbReference>
<evidence type="ECO:0000256" key="4">
    <source>
        <dbReference type="ARBA" id="ARBA00022553"/>
    </source>
</evidence>
<proteinExistence type="predicted"/>
<gene>
    <name evidence="10" type="ORF">AVCANL283_01410</name>
</gene>
<dbReference type="EC" id="2.7.13.3" evidence="3"/>
<sequence length="399" mass="46362">MFFFALTCLLVVALFISIDQVIKTNSENEELQRQYFISHSVAKLYNLGLGNEVDNYLISANLYKVSESEKILNIISNARNVFTRILDIGYIRCYELDDVFYLQIDLKNSAGVAMYASKYTPNLNRLILIAGLFIALLVFFTFYYFTLKDIIKPLKKLSVHIKNWNVGNHHIFKYTKNDEISTVIKEVNKLTRNINELIQSRQFFIRSIMHELKTPIGKGKILVALFEESSKTRQLDNIFDRLNMLLNEFNKIEQILTKNYTLNIQTYRLHVIYEQALDMLMIEPGDARIAVKINAQKQIDVDLELFSMLVKNLLDNALKYSSDGKCEFVVDEDKISVINNGAALKEPFEYYLGTFVRGESTNNTHGFGLGLYLIDYICTLHNFTFAYHYDTRHHFKVIF</sequence>
<accession>A0ABS7WPS7</accession>
<dbReference type="RefSeq" id="WP_263449539.1">
    <property type="nucleotide sequence ID" value="NZ_JACGBB010000002.1"/>
</dbReference>
<dbReference type="Gene3D" id="6.10.340.10">
    <property type="match status" value="1"/>
</dbReference>
<dbReference type="InterPro" id="IPR036097">
    <property type="entry name" value="HisK_dim/P_sf"/>
</dbReference>
<evidence type="ECO:0000256" key="8">
    <source>
        <dbReference type="SAM" id="Phobius"/>
    </source>
</evidence>
<keyword evidence="8" id="KW-0812">Transmembrane</keyword>
<keyword evidence="4" id="KW-0597">Phosphoprotein</keyword>
<feature type="domain" description="Histidine kinase" evidence="9">
    <location>
        <begin position="207"/>
        <end position="399"/>
    </location>
</feature>
<protein>
    <recommendedName>
        <fullName evidence="3">histidine kinase</fullName>
        <ecNumber evidence="3">2.7.13.3</ecNumber>
    </recommendedName>
</protein>
<dbReference type="SUPFAM" id="SSF55874">
    <property type="entry name" value="ATPase domain of HSP90 chaperone/DNA topoisomerase II/histidine kinase"/>
    <property type="match status" value="1"/>
</dbReference>
<keyword evidence="11" id="KW-1185">Reference proteome</keyword>
<evidence type="ECO:0000259" key="9">
    <source>
        <dbReference type="PROSITE" id="PS50109"/>
    </source>
</evidence>
<keyword evidence="5" id="KW-0808">Transferase</keyword>
<dbReference type="InterPro" id="IPR047994">
    <property type="entry name" value="ArsS-like"/>
</dbReference>
<evidence type="ECO:0000256" key="6">
    <source>
        <dbReference type="ARBA" id="ARBA00022777"/>
    </source>
</evidence>
<evidence type="ECO:0000256" key="5">
    <source>
        <dbReference type="ARBA" id="ARBA00022679"/>
    </source>
</evidence>
<dbReference type="InterPro" id="IPR050398">
    <property type="entry name" value="HssS/ArlS-like"/>
</dbReference>
<dbReference type="Gene3D" id="3.30.565.10">
    <property type="entry name" value="Histidine kinase-like ATPase, C-terminal domain"/>
    <property type="match status" value="1"/>
</dbReference>
<dbReference type="Pfam" id="PF02518">
    <property type="entry name" value="HATPase_c"/>
    <property type="match status" value="1"/>
</dbReference>
<evidence type="ECO:0000256" key="7">
    <source>
        <dbReference type="ARBA" id="ARBA00023136"/>
    </source>
</evidence>
<feature type="transmembrane region" description="Helical" evidence="8">
    <location>
        <begin position="126"/>
        <end position="146"/>
    </location>
</feature>
<organism evidence="10 11">
    <name type="scientific">Campylobacter canadensis</name>
    <dbReference type="NCBI Taxonomy" id="449520"/>
    <lineage>
        <taxon>Bacteria</taxon>
        <taxon>Pseudomonadati</taxon>
        <taxon>Campylobacterota</taxon>
        <taxon>Epsilonproteobacteria</taxon>
        <taxon>Campylobacterales</taxon>
        <taxon>Campylobacteraceae</taxon>
        <taxon>Campylobacter</taxon>
    </lineage>
</organism>
<evidence type="ECO:0000313" key="10">
    <source>
        <dbReference type="EMBL" id="MBZ7986774.1"/>
    </source>
</evidence>
<dbReference type="InterPro" id="IPR005467">
    <property type="entry name" value="His_kinase_dom"/>
</dbReference>
<evidence type="ECO:0000256" key="1">
    <source>
        <dbReference type="ARBA" id="ARBA00000085"/>
    </source>
</evidence>
<evidence type="ECO:0000256" key="3">
    <source>
        <dbReference type="ARBA" id="ARBA00012438"/>
    </source>
</evidence>
<dbReference type="InterPro" id="IPR036890">
    <property type="entry name" value="HATPase_C_sf"/>
</dbReference>
<comment type="subcellular location">
    <subcellularLocation>
        <location evidence="2">Membrane</location>
        <topology evidence="2">Multi-pass membrane protein</topology>
    </subcellularLocation>
</comment>